<comment type="caution">
    <text evidence="5">The sequence shown here is derived from an EMBL/GenBank/DDBJ whole genome shotgun (WGS) entry which is preliminary data.</text>
</comment>
<evidence type="ECO:0000256" key="3">
    <source>
        <dbReference type="ARBA" id="ARBA00023054"/>
    </source>
</evidence>
<dbReference type="PANTHER" id="PTHR23311:SF7">
    <property type="entry name" value="CENTROSOMAL PROTEIN OF 72 KDA"/>
    <property type="match status" value="1"/>
</dbReference>
<dbReference type="InterPro" id="IPR055320">
    <property type="entry name" value="CEP72-like"/>
</dbReference>
<gene>
    <name evidence="5" type="ORF">NXF25_020026</name>
</gene>
<dbReference type="Proteomes" id="UP001474421">
    <property type="component" value="Unassembled WGS sequence"/>
</dbReference>
<evidence type="ECO:0000256" key="4">
    <source>
        <dbReference type="SAM" id="Coils"/>
    </source>
</evidence>
<evidence type="ECO:0000256" key="2">
    <source>
        <dbReference type="ARBA" id="ARBA00022737"/>
    </source>
</evidence>
<evidence type="ECO:0000256" key="1">
    <source>
        <dbReference type="ARBA" id="ARBA00022614"/>
    </source>
</evidence>
<dbReference type="PANTHER" id="PTHR23311">
    <property type="entry name" value="HEAT SHOCK REGULATED 2"/>
    <property type="match status" value="1"/>
</dbReference>
<organism evidence="5 6">
    <name type="scientific">Crotalus adamanteus</name>
    <name type="common">Eastern diamondback rattlesnake</name>
    <dbReference type="NCBI Taxonomy" id="8729"/>
    <lineage>
        <taxon>Eukaryota</taxon>
        <taxon>Metazoa</taxon>
        <taxon>Chordata</taxon>
        <taxon>Craniata</taxon>
        <taxon>Vertebrata</taxon>
        <taxon>Euteleostomi</taxon>
        <taxon>Lepidosauria</taxon>
        <taxon>Squamata</taxon>
        <taxon>Bifurcata</taxon>
        <taxon>Unidentata</taxon>
        <taxon>Episquamata</taxon>
        <taxon>Toxicofera</taxon>
        <taxon>Serpentes</taxon>
        <taxon>Colubroidea</taxon>
        <taxon>Viperidae</taxon>
        <taxon>Crotalinae</taxon>
        <taxon>Crotalus</taxon>
    </lineage>
</organism>
<proteinExistence type="predicted"/>
<evidence type="ECO:0000313" key="5">
    <source>
        <dbReference type="EMBL" id="KAK9396665.1"/>
    </source>
</evidence>
<dbReference type="EMBL" id="JAOTOJ010000008">
    <property type="protein sequence ID" value="KAK9396665.1"/>
    <property type="molecule type" value="Genomic_DNA"/>
</dbReference>
<protein>
    <submittedName>
        <fullName evidence="5">CEP72: Centrosomal protein of 72 kDa</fullName>
    </submittedName>
</protein>
<sequence>MELVAHHLGLDLGSLKLPRDLDKSLYIPAQAEMVLSAVQKSLPADQQKHYSTENQEVNKLLLEKEALQQCLFQQEKQYSTWIKGLKSELSRNKKDMDILKQHLDKLLKEKEGLNSHKFKVEESIQISDTADTASLQTT</sequence>
<keyword evidence="6" id="KW-1185">Reference proteome</keyword>
<dbReference type="AlphaFoldDB" id="A0AAW1B391"/>
<keyword evidence="1" id="KW-0433">Leucine-rich repeat</keyword>
<evidence type="ECO:0000313" key="6">
    <source>
        <dbReference type="Proteomes" id="UP001474421"/>
    </source>
</evidence>
<name>A0AAW1B391_CROAD</name>
<keyword evidence="2" id="KW-0677">Repeat</keyword>
<reference evidence="5 6" key="1">
    <citation type="journal article" date="2024" name="Proc. Natl. Acad. Sci. U.S.A.">
        <title>The genetic regulatory architecture and epigenomic basis for age-related changes in rattlesnake venom.</title>
        <authorList>
            <person name="Hogan M.P."/>
            <person name="Holding M.L."/>
            <person name="Nystrom G.S."/>
            <person name="Colston T.J."/>
            <person name="Bartlett D.A."/>
            <person name="Mason A.J."/>
            <person name="Ellsworth S.A."/>
            <person name="Rautsaw R.M."/>
            <person name="Lawrence K.C."/>
            <person name="Strickland J.L."/>
            <person name="He B."/>
            <person name="Fraser P."/>
            <person name="Margres M.J."/>
            <person name="Gilbert D.M."/>
            <person name="Gibbs H.L."/>
            <person name="Parkinson C.L."/>
            <person name="Rokyta D.R."/>
        </authorList>
    </citation>
    <scope>NUCLEOTIDE SEQUENCE [LARGE SCALE GENOMIC DNA]</scope>
    <source>
        <strain evidence="5">DRR0105</strain>
    </source>
</reference>
<accession>A0AAW1B391</accession>
<feature type="non-terminal residue" evidence="5">
    <location>
        <position position="138"/>
    </location>
</feature>
<keyword evidence="3 4" id="KW-0175">Coiled coil</keyword>
<feature type="coiled-coil region" evidence="4">
    <location>
        <begin position="89"/>
        <end position="116"/>
    </location>
</feature>